<dbReference type="EMBL" id="JAUSZS010000003">
    <property type="protein sequence ID" value="MDQ0932809.1"/>
    <property type="molecule type" value="Genomic_DNA"/>
</dbReference>
<dbReference type="InterPro" id="IPR014043">
    <property type="entry name" value="Acyl_transferase_dom"/>
</dbReference>
<dbReference type="Gene3D" id="3.30.70.3290">
    <property type="match status" value="1"/>
</dbReference>
<dbReference type="Pfam" id="PF21089">
    <property type="entry name" value="PKS_DH_N"/>
    <property type="match status" value="1"/>
</dbReference>
<dbReference type="PROSITE" id="PS52019">
    <property type="entry name" value="PKS_MFAS_DH"/>
    <property type="match status" value="1"/>
</dbReference>
<dbReference type="SMART" id="SM00825">
    <property type="entry name" value="PKS_KS"/>
    <property type="match status" value="1"/>
</dbReference>
<dbReference type="InterPro" id="IPR009081">
    <property type="entry name" value="PP-bd_ACP"/>
</dbReference>
<name>A0ABU0RLE2_9ACTN</name>
<dbReference type="SUPFAM" id="SSF55048">
    <property type="entry name" value="Probable ACP-binding domain of malonyl-CoA ACP transacylase"/>
    <property type="match status" value="1"/>
</dbReference>
<dbReference type="SMART" id="SM00826">
    <property type="entry name" value="PKS_DH"/>
    <property type="match status" value="1"/>
</dbReference>
<dbReference type="CDD" id="cd08956">
    <property type="entry name" value="KR_3_FAS_SDR_x"/>
    <property type="match status" value="2"/>
</dbReference>
<dbReference type="InterPro" id="IPR020807">
    <property type="entry name" value="PKS_DH"/>
</dbReference>
<evidence type="ECO:0000256" key="6">
    <source>
        <dbReference type="ARBA" id="ARBA00023268"/>
    </source>
</evidence>
<dbReference type="SUPFAM" id="SSF47336">
    <property type="entry name" value="ACP-like"/>
    <property type="match status" value="2"/>
</dbReference>
<dbReference type="InterPro" id="IPR016035">
    <property type="entry name" value="Acyl_Trfase/lysoPLipase"/>
</dbReference>
<evidence type="ECO:0000259" key="9">
    <source>
        <dbReference type="PROSITE" id="PS50075"/>
    </source>
</evidence>
<dbReference type="InterPro" id="IPR020841">
    <property type="entry name" value="PKS_Beta-ketoAc_synthase_dom"/>
</dbReference>
<evidence type="ECO:0000259" key="11">
    <source>
        <dbReference type="PROSITE" id="PS52019"/>
    </source>
</evidence>
<dbReference type="Gene3D" id="1.10.1200.10">
    <property type="entry name" value="ACP-like"/>
    <property type="match status" value="2"/>
</dbReference>
<dbReference type="PANTHER" id="PTHR43775">
    <property type="entry name" value="FATTY ACID SYNTHASE"/>
    <property type="match status" value="1"/>
</dbReference>
<dbReference type="InterPro" id="IPR057326">
    <property type="entry name" value="KR_dom"/>
</dbReference>
<dbReference type="InterPro" id="IPR042104">
    <property type="entry name" value="PKS_dehydratase_sf"/>
</dbReference>
<feature type="domain" description="Carrier" evidence="9">
    <location>
        <begin position="336"/>
        <end position="411"/>
    </location>
</feature>
<dbReference type="SUPFAM" id="SSF51735">
    <property type="entry name" value="NAD(P)-binding Rossmann-fold domains"/>
    <property type="match status" value="3"/>
</dbReference>
<dbReference type="InterPro" id="IPR018201">
    <property type="entry name" value="Ketoacyl_synth_AS"/>
</dbReference>
<dbReference type="PROSITE" id="PS00606">
    <property type="entry name" value="KS3_1"/>
    <property type="match status" value="1"/>
</dbReference>
<dbReference type="InterPro" id="IPR014031">
    <property type="entry name" value="Ketoacyl_synth_C"/>
</dbReference>
<comment type="pathway">
    <text evidence="1">Antibiotic biosynthesis.</text>
</comment>
<evidence type="ECO:0000256" key="7">
    <source>
        <dbReference type="ARBA" id="ARBA00023315"/>
    </source>
</evidence>
<dbReference type="Gene3D" id="3.40.47.10">
    <property type="match status" value="1"/>
</dbReference>
<dbReference type="InterPro" id="IPR013968">
    <property type="entry name" value="PKS_KR"/>
</dbReference>
<evidence type="ECO:0000256" key="1">
    <source>
        <dbReference type="ARBA" id="ARBA00004792"/>
    </source>
</evidence>
<feature type="region of interest" description="C-terminal hotdog fold" evidence="8">
    <location>
        <begin position="1483"/>
        <end position="1653"/>
    </location>
</feature>
<feature type="domain" description="Carrier" evidence="9">
    <location>
        <begin position="2064"/>
        <end position="2139"/>
    </location>
</feature>
<dbReference type="InterPro" id="IPR016036">
    <property type="entry name" value="Malonyl_transacylase_ACP-bd"/>
</dbReference>
<dbReference type="PROSITE" id="PS52004">
    <property type="entry name" value="KS3_2"/>
    <property type="match status" value="1"/>
</dbReference>
<keyword evidence="5" id="KW-0045">Antibiotic biosynthesis</keyword>
<evidence type="ECO:0000256" key="8">
    <source>
        <dbReference type="PROSITE-ProRule" id="PRU01363"/>
    </source>
</evidence>
<evidence type="ECO:0000313" key="13">
    <source>
        <dbReference type="Proteomes" id="UP001223072"/>
    </source>
</evidence>
<keyword evidence="7" id="KW-0012">Acyltransferase</keyword>
<dbReference type="Pfam" id="PF00109">
    <property type="entry name" value="ketoacyl-synt"/>
    <property type="match status" value="1"/>
</dbReference>
<dbReference type="SUPFAM" id="SSF53901">
    <property type="entry name" value="Thiolase-like"/>
    <property type="match status" value="1"/>
</dbReference>
<evidence type="ECO:0000313" key="12">
    <source>
        <dbReference type="EMBL" id="MDQ0932809.1"/>
    </source>
</evidence>
<feature type="domain" description="Ketosynthase family 3 (KS3)" evidence="10">
    <location>
        <begin position="434"/>
        <end position="861"/>
    </location>
</feature>
<dbReference type="SMART" id="SM00822">
    <property type="entry name" value="PKS_KR"/>
    <property type="match status" value="2"/>
</dbReference>
<dbReference type="InterPro" id="IPR006162">
    <property type="entry name" value="Ppantetheine_attach_site"/>
</dbReference>
<dbReference type="Pfam" id="PF08659">
    <property type="entry name" value="KR"/>
    <property type="match status" value="2"/>
</dbReference>
<dbReference type="CDD" id="cd00833">
    <property type="entry name" value="PKS"/>
    <property type="match status" value="1"/>
</dbReference>
<dbReference type="Pfam" id="PF00550">
    <property type="entry name" value="PP-binding"/>
    <property type="match status" value="2"/>
</dbReference>
<dbReference type="Gene3D" id="3.40.366.10">
    <property type="entry name" value="Malonyl-Coenzyme A Acyl Carrier Protein, domain 2"/>
    <property type="match status" value="1"/>
</dbReference>
<keyword evidence="3" id="KW-0597">Phosphoprotein</keyword>
<dbReference type="Pfam" id="PF00698">
    <property type="entry name" value="Acyl_transf_1"/>
    <property type="match status" value="1"/>
</dbReference>
<protein>
    <submittedName>
        <fullName evidence="12">Acyl transferase domain-containing protein/acyl carrier protein</fullName>
    </submittedName>
</protein>
<dbReference type="SMART" id="SM01294">
    <property type="entry name" value="PKS_PP_betabranch"/>
    <property type="match status" value="2"/>
</dbReference>
<comment type="caution">
    <text evidence="8">Lacks conserved residue(s) required for the propagation of feature annotation.</text>
</comment>
<keyword evidence="6" id="KW-0511">Multifunctional enzyme</keyword>
<reference evidence="12 13" key="1">
    <citation type="submission" date="2023-07" db="EMBL/GenBank/DDBJ databases">
        <title>Comparative genomics of wheat-associated soil bacteria to identify genetic determinants of phenazine resistance.</title>
        <authorList>
            <person name="Mouncey N."/>
        </authorList>
    </citation>
    <scope>NUCLEOTIDE SEQUENCE [LARGE SCALE GENOMIC DNA]</scope>
    <source>
        <strain evidence="12 13">W2I16</strain>
    </source>
</reference>
<dbReference type="InterPro" id="IPR036291">
    <property type="entry name" value="NAD(P)-bd_dom_sf"/>
</dbReference>
<evidence type="ECO:0000259" key="10">
    <source>
        <dbReference type="PROSITE" id="PS52004"/>
    </source>
</evidence>
<dbReference type="GO" id="GO:0016740">
    <property type="term" value="F:transferase activity"/>
    <property type="evidence" value="ECO:0007669"/>
    <property type="project" value="UniProtKB-KW"/>
</dbReference>
<dbReference type="SMART" id="SM00827">
    <property type="entry name" value="PKS_AT"/>
    <property type="match status" value="1"/>
</dbReference>
<dbReference type="Pfam" id="PF02801">
    <property type="entry name" value="Ketoacyl-synt_C"/>
    <property type="match status" value="1"/>
</dbReference>
<dbReference type="InterPro" id="IPR032821">
    <property type="entry name" value="PKS_assoc"/>
</dbReference>
<dbReference type="SUPFAM" id="SSF52151">
    <property type="entry name" value="FabD/lysophospholipase-like"/>
    <property type="match status" value="1"/>
</dbReference>
<evidence type="ECO:0000256" key="3">
    <source>
        <dbReference type="ARBA" id="ARBA00022553"/>
    </source>
</evidence>
<dbReference type="PROSITE" id="PS50075">
    <property type="entry name" value="CARRIER"/>
    <property type="match status" value="2"/>
</dbReference>
<comment type="caution">
    <text evidence="12">The sequence shown here is derived from an EMBL/GenBank/DDBJ whole genome shotgun (WGS) entry which is preliminary data.</text>
</comment>
<dbReference type="Gene3D" id="3.40.50.720">
    <property type="entry name" value="NAD(P)-binding Rossmann-like Domain"/>
    <property type="match status" value="2"/>
</dbReference>
<dbReference type="InterPro" id="IPR020806">
    <property type="entry name" value="PKS_PP-bd"/>
</dbReference>
<dbReference type="Gene3D" id="3.10.129.110">
    <property type="entry name" value="Polyketide synthase dehydratase"/>
    <property type="match status" value="2"/>
</dbReference>
<dbReference type="PANTHER" id="PTHR43775:SF51">
    <property type="entry name" value="INACTIVE PHENOLPHTHIOCEROL SYNTHESIS POLYKETIDE SYNTHASE TYPE I PKS1-RELATED"/>
    <property type="match status" value="1"/>
</dbReference>
<dbReference type="InterPro" id="IPR049552">
    <property type="entry name" value="PKS_DH_N"/>
</dbReference>
<accession>A0ABU0RLE2</accession>
<evidence type="ECO:0000256" key="4">
    <source>
        <dbReference type="ARBA" id="ARBA00022679"/>
    </source>
</evidence>
<gene>
    <name evidence="12" type="ORF">QFZ49_002739</name>
</gene>
<dbReference type="InterPro" id="IPR050091">
    <property type="entry name" value="PKS_NRPS_Biosynth_Enz"/>
</dbReference>
<dbReference type="InterPro" id="IPR036736">
    <property type="entry name" value="ACP-like_sf"/>
</dbReference>
<dbReference type="SMART" id="SM00823">
    <property type="entry name" value="PKS_PP"/>
    <property type="match status" value="2"/>
</dbReference>
<organism evidence="12 13">
    <name type="scientific">Streptomyces turgidiscabies</name>
    <dbReference type="NCBI Taxonomy" id="85558"/>
    <lineage>
        <taxon>Bacteria</taxon>
        <taxon>Bacillati</taxon>
        <taxon>Actinomycetota</taxon>
        <taxon>Actinomycetes</taxon>
        <taxon>Kitasatosporales</taxon>
        <taxon>Streptomycetaceae</taxon>
        <taxon>Streptomyces</taxon>
    </lineage>
</organism>
<feature type="domain" description="PKS/mFAS DH" evidence="11">
    <location>
        <begin position="1328"/>
        <end position="1653"/>
    </location>
</feature>
<dbReference type="InterPro" id="IPR016039">
    <property type="entry name" value="Thiolase-like"/>
</dbReference>
<evidence type="ECO:0000256" key="2">
    <source>
        <dbReference type="ARBA" id="ARBA00022450"/>
    </source>
</evidence>
<keyword evidence="13" id="KW-1185">Reference proteome</keyword>
<evidence type="ECO:0000256" key="5">
    <source>
        <dbReference type="ARBA" id="ARBA00023194"/>
    </source>
</evidence>
<dbReference type="Proteomes" id="UP001223072">
    <property type="component" value="Unassembled WGS sequence"/>
</dbReference>
<dbReference type="InterPro" id="IPR014030">
    <property type="entry name" value="Ketoacyl_synth_N"/>
</dbReference>
<keyword evidence="2" id="KW-0596">Phosphopantetheine</keyword>
<keyword evidence="4 12" id="KW-0808">Transferase</keyword>
<dbReference type="PROSITE" id="PS00012">
    <property type="entry name" value="PHOSPHOPANTETHEINE"/>
    <property type="match status" value="2"/>
</dbReference>
<feature type="region of interest" description="N-terminal hotdog fold" evidence="8">
    <location>
        <begin position="1328"/>
        <end position="1451"/>
    </location>
</feature>
<dbReference type="InterPro" id="IPR001227">
    <property type="entry name" value="Ac_transferase_dom_sf"/>
</dbReference>
<sequence>MLADVEPGADIQTDALLATGEPQLALRNGTFRIPRLARADTPDAPDAEAARWDQGTILITGATGTLGTILAHHLVTHHGAKNLLLVSRRGPNAPGTTELTTRLTQLGAQHVTFAACDVTDQDALKGVLAQIPADRPLTAVVHTAGVLDDTILTDLTPQRLDSVLAPKADAAWNLHDLTKHLNLSAFVLYSSIAGLIGNAGQANYAAGNTYLDALAQHRAALGLPATSLAWGLWNQTSTISGELDEADRRRIKRLGLLPLNADDAMELFDAAITSTEPVLAVSRLDLAALRAQDQPPTPLLRALVPAGPRRASAAPGGGASSLVQRLGALPGVQREQALIDLVRGQVASVLGHSDQSAIDAERAFQDLGFDSLTAVELRNQLNNTTGLRLPSTLVFDHPSPLALASHLASQLFGNEETEEKEETEAAVAADSASLEPIAIVGMACRYPGGVSSPEDLWNLVANGADGISEFPGNRGWDLEKLYDPDPDHTGTSYTREGGFLHDADLFDPEFFGMSPREATATDPQQRLLLETAWETMENAGVVPARLRGSRTGVFTGVMYHDYATTNGAVPEELEGYLAAGSAGSVASGRLSYTFGFEGPAITVDTACSSSLVAMHMAAGALRNGECDLALAGGVTVMATPTTFVEFSRQRGLSVDGRCKSFSDDADGTGWSEGVGLLLVERLSDARKNGHRVLAVIRGTAVNQDGASNGLTAPSGPAQERVIRQALANAGLTAADVDAVEAHGTGTRLGDPIEAQALLATYGQNRPTDRPLYLGSLKSNIGHTQAAAGVGGVIKMIEAMRHGVLPRTLHAEQPSTHVDWEAGAVEVLTKAREWPETGGRPRRAGVSSFGISGTNAHVVIEAPPVTVEPAEQADGRPTLSVTPWLLSGKTEEAVHDQAGRLLAFAERNADLSAQDIAHSLATERAAFEHRAVVTGTDRTELLDAVRALTEGAAHPGLVTGVRTPGKTAFLFTGQGAQRLGMGQELYDTFPAYATAFDEVTAALDPHLPRPLHDVITDGGAELDRTEYTQPALFAVEVALAHLLHTWGITPDHVTGHSIGELAAAHIAGVFTLTDAATLVTARGRLMQAAHTGGAMAAIQASEGEITAALENEPGIITIAALNSPTSAVVSGDVEAVDRQVTRWRERGRRASRLTVSHAFHSPHMDTILDEFHKIAATITYHPPRIPLISTHTGHLTTPDELTTPTYWTRQIRNTVRYTDALHTLQTAGTTTYLEIGPDAVLTPLTHNTLEAAVAIPLMRRGRGETVTLLSGIARAHTAGVRVDWSAYLGVGAAASVSLPTYAFQRRRYWLEGKVSAPGGEAGGVGSLGHPLLTSKVELAGGEGVLFTGRVSAEAHPWLEAYSVMDTPVLPTAALVDLVVRAGDELDVNALAALTVHTPLVLSRLTSTEIQLAIGEADERGSRAFTVHARTADEGAPWTTYADGTLARAGHLTGLPAESDGSTEVNLADELLPDAVRYGLHPALLAAAVSGAEIAGSVAPARAGSIVVPAEWHDVRLHASGATAVRAQWQTLDERAVAVRLTDAAGGLVLTVGRLVFHDVPEDRFTAADRAALPLYRTEWVSTVLPAAETPLRWAELGAYDGDGAGIIYATLTEAAEAIAAGAPVDALRVWARGDAGTAVLDDLHLRAHEALAFAQEYLADERLAEVPLVVVTRGGVVDGGEAGGLALAGLRGLMRSAQAEAPGRIFLLDLERPPGGGNGDNGARDLDTLCSAVVAADEPQAAVHNAGIRVPRLRRSGFDTALSKLSGVSLPPEGTVLITGGTGALGALVARWLVTRHGVRHLLLVSREGADAEGAEALVAEFTKLAGEGATVTVVAADAGERAALAAVLAGVPAEHPLTAVVHAAGVLDNALIGDLTPERLDAVLAPKADAAWHLHELTRHLELSAFILFSSSVGTLGGPGQANYATANAFVDALAALRGAHGLAATAVGWGLWATGEIGGGINAGLGEADRKRYAREGYRLIAAQEGLGLLDAALTGGGARYVALPLDVAAMRAHGQVPAMYRELARVPGRRGAANGTADTGTATGPATLAARLGALSGAERHSAVLELVRGEIAAVLGHAGADQVVADRAFQELGFDSLTAVDLRNRLMARTGLRLPSTLVFDQPNPEALGAHLLDRLDLGDGSGGKPVLADLDRLETTLLGADAPGDGETLSTVTARLQALLARLSTTEAQTPEDDAADVAESIEAASADDLFAFIDNQLGRSAN</sequence>
<proteinExistence type="predicted"/>
<dbReference type="Pfam" id="PF16197">
    <property type="entry name" value="KAsynt_C_assoc"/>
    <property type="match status" value="1"/>
</dbReference>
<dbReference type="InterPro" id="IPR049900">
    <property type="entry name" value="PKS_mFAS_DH"/>
</dbReference>